<proteinExistence type="predicted"/>
<dbReference type="GeneID" id="80538907"/>
<reference evidence="2" key="1">
    <citation type="journal article" date="2021" name="MBio">
        <title>Novel Mycoviruses Discovered in the Mycovirome of a Necrotrophic Fungus.</title>
        <authorList>
            <person name="Ruiz-Padilla A."/>
            <person name="Rodriguez-Romero J."/>
            <person name="Gomez-Cid I."/>
            <person name="Pacifico D."/>
            <person name="Ayllon M.A."/>
        </authorList>
    </citation>
    <scope>NUCLEOTIDE SEQUENCE</scope>
    <source>
        <strain evidence="2">BCS11_19</strain>
    </source>
</reference>
<evidence type="ECO:0000313" key="3">
    <source>
        <dbReference type="Proteomes" id="UP000830322"/>
    </source>
</evidence>
<organism evidence="2 3">
    <name type="scientific">Botrytis cinerea negative-stranded RNA virus 3</name>
    <dbReference type="NCBI Taxonomy" id="2735938"/>
    <lineage>
        <taxon>Viruses</taxon>
        <taxon>Riboviria</taxon>
        <taxon>Orthornavirae</taxon>
        <taxon>Negarnaviricota</taxon>
        <taxon>Haploviricotina</taxon>
        <taxon>Monjiviricetes</taxon>
        <taxon>Mononegavirales</taxon>
        <taxon>Mymonaviridae</taxon>
        <taxon>Sclerotimonavirus</taxon>
        <taxon>Sclerotimonavirus alphabotrytidis</taxon>
    </lineage>
</organism>
<keyword evidence="3" id="KW-1185">Reference proteome</keyword>
<dbReference type="RefSeq" id="YP_010800327.1">
    <property type="nucleotide sequence ID" value="NC_076843.1"/>
</dbReference>
<dbReference type="EMBL" id="MN617150">
    <property type="protein sequence ID" value="QJT73697.1"/>
    <property type="molecule type" value="Genomic_RNA"/>
</dbReference>
<dbReference type="KEGG" id="vg:80538907"/>
<dbReference type="Proteomes" id="UP000830322">
    <property type="component" value="Segment"/>
</dbReference>
<evidence type="ECO:0000256" key="1">
    <source>
        <dbReference type="SAM" id="MobiDB-lite"/>
    </source>
</evidence>
<feature type="region of interest" description="Disordered" evidence="1">
    <location>
        <begin position="110"/>
        <end position="144"/>
    </location>
</feature>
<feature type="compositionally biased region" description="Basic and acidic residues" evidence="1">
    <location>
        <begin position="401"/>
        <end position="410"/>
    </location>
</feature>
<evidence type="ECO:0000313" key="2">
    <source>
        <dbReference type="EMBL" id="QJT73697.1"/>
    </source>
</evidence>
<protein>
    <submittedName>
        <fullName evidence="2">Glycoprotein 2</fullName>
    </submittedName>
</protein>
<name>A0AAE7AQ82_9MONO</name>
<feature type="region of interest" description="Disordered" evidence="1">
    <location>
        <begin position="390"/>
        <end position="410"/>
    </location>
</feature>
<sequence length="410" mass="45641">MSQMATRRSLPSAFLNKHGYGVDTNKNTDRLPEIPKNISFKNHKLLFGQETTPIVFVLPALITATDPDDISKLVFSALISGSGVDATTLMMDNNISVDHVASMYTWMAQTEGPPPRIRRTRPAEPAADGTEQPADVEYSEDGEHAEYPKGNLPAWYKRLDVNPTQLQLALSVSAVELAAYAGILAHCIGKQPTAENMEAFNQRRRPAIQQFIPVGDLVIFTDNSPFLSLELLTKVHRTFNINIAERSVVMSAIIARDTPLVSGPPRMFYTIFRLSAGASLNPLLIIVKFARKYPQMYSLFPELETEYHAAAHALERFFDVNESQRMYLKVIFGSAYIPVKRDDVNSLLGVATFVLQQTETTLQHYKGGYLAPTNRTRVLEYLNITEAQAEDVPETVNESGSADKKTSTKK</sequence>
<accession>A0AAE7AQ82</accession>